<keyword evidence="2" id="KW-0479">Metal-binding</keyword>
<dbReference type="InterPro" id="IPR044862">
    <property type="entry name" value="Pro_4_hyd_alph_FE2OG_OXY"/>
</dbReference>
<dbReference type="InterPro" id="IPR006620">
    <property type="entry name" value="Pro_4_hyd_alph"/>
</dbReference>
<dbReference type="PANTHER" id="PTHR12907:SF26">
    <property type="entry name" value="HIF PROLYL HYDROXYLASE, ISOFORM C"/>
    <property type="match status" value="1"/>
</dbReference>
<reference evidence="9" key="1">
    <citation type="submission" date="2016-02" db="EMBL/GenBank/DDBJ databases">
        <authorList>
            <person name="Shin S.-K."/>
            <person name="Yi H."/>
            <person name="Kim E."/>
        </authorList>
    </citation>
    <scope>NUCLEOTIDE SEQUENCE [LARGE SCALE GENOMIC DNA]</scope>
    <source>
        <strain evidence="9">LPB0003</strain>
    </source>
</reference>
<dbReference type="OrthoDB" id="9783171at2"/>
<feature type="domain" description="Fe2OG dioxygenase" evidence="7">
    <location>
        <begin position="86"/>
        <end position="186"/>
    </location>
</feature>
<keyword evidence="5" id="KW-0560">Oxidoreductase</keyword>
<keyword evidence="3" id="KW-0847">Vitamin C</keyword>
<evidence type="ECO:0000256" key="1">
    <source>
        <dbReference type="ARBA" id="ARBA00001961"/>
    </source>
</evidence>
<dbReference type="GO" id="GO:0031543">
    <property type="term" value="F:peptidyl-proline dioxygenase activity"/>
    <property type="evidence" value="ECO:0007669"/>
    <property type="project" value="TreeGrafter"/>
</dbReference>
<dbReference type="PANTHER" id="PTHR12907">
    <property type="entry name" value="EGL NINE HOMOLOG-RELATED"/>
    <property type="match status" value="1"/>
</dbReference>
<dbReference type="AlphaFoldDB" id="A0A1B8TTW6"/>
<accession>A0A1B8TTW6</accession>
<keyword evidence="6" id="KW-0408">Iron</keyword>
<dbReference type="InterPro" id="IPR005123">
    <property type="entry name" value="Oxoglu/Fe-dep_dioxygenase_dom"/>
</dbReference>
<evidence type="ECO:0000256" key="2">
    <source>
        <dbReference type="ARBA" id="ARBA00022723"/>
    </source>
</evidence>
<evidence type="ECO:0000256" key="5">
    <source>
        <dbReference type="ARBA" id="ARBA00023002"/>
    </source>
</evidence>
<keyword evidence="4" id="KW-0223">Dioxygenase</keyword>
<protein>
    <submittedName>
        <fullName evidence="8">2OG-Fe(II) oxygenase</fullName>
    </submittedName>
</protein>
<evidence type="ECO:0000313" key="9">
    <source>
        <dbReference type="Proteomes" id="UP000092584"/>
    </source>
</evidence>
<evidence type="ECO:0000313" key="8">
    <source>
        <dbReference type="EMBL" id="OBY63141.1"/>
    </source>
</evidence>
<dbReference type="Pfam" id="PF13640">
    <property type="entry name" value="2OG-FeII_Oxy_3"/>
    <property type="match status" value="1"/>
</dbReference>
<dbReference type="EMBL" id="LSFM01000023">
    <property type="protein sequence ID" value="OBY63141.1"/>
    <property type="molecule type" value="Genomic_DNA"/>
</dbReference>
<dbReference type="KEGG" id="pob:LPB03_10895"/>
<dbReference type="GO" id="GO:0008198">
    <property type="term" value="F:ferrous iron binding"/>
    <property type="evidence" value="ECO:0007669"/>
    <property type="project" value="TreeGrafter"/>
</dbReference>
<evidence type="ECO:0000259" key="7">
    <source>
        <dbReference type="PROSITE" id="PS51471"/>
    </source>
</evidence>
<evidence type="ECO:0000256" key="6">
    <source>
        <dbReference type="ARBA" id="ARBA00023004"/>
    </source>
</evidence>
<dbReference type="SMART" id="SM00702">
    <property type="entry name" value="P4Hc"/>
    <property type="match status" value="1"/>
</dbReference>
<name>A0A1B8TTW6_9FLAO</name>
<evidence type="ECO:0000256" key="4">
    <source>
        <dbReference type="ARBA" id="ARBA00022964"/>
    </source>
</evidence>
<comment type="cofactor">
    <cofactor evidence="1">
        <name>L-ascorbate</name>
        <dbReference type="ChEBI" id="CHEBI:38290"/>
    </cofactor>
</comment>
<sequence>MDELAEQNYVVIDDFIDNNLYKEIKNFLFDKIDVFDQAGIGALNQNTIKKTIRGDKTYWLNKERDQELHVFWDLLAETKSTLNRYCYLSLSGDEFHLAHYPSGGYYARHLDQFDGRNNRMISMIIYLNENWEPGDGGQLEILDKNRELQLVDPIAKRCVLFKSDKVPHAVLKSFKDRYSLTGWLLYQPTNLAPILG</sequence>
<evidence type="ECO:0000256" key="3">
    <source>
        <dbReference type="ARBA" id="ARBA00022896"/>
    </source>
</evidence>
<organism evidence="8 9">
    <name type="scientific">Polaribacter vadi</name>
    <dbReference type="NCBI Taxonomy" id="1774273"/>
    <lineage>
        <taxon>Bacteria</taxon>
        <taxon>Pseudomonadati</taxon>
        <taxon>Bacteroidota</taxon>
        <taxon>Flavobacteriia</taxon>
        <taxon>Flavobacteriales</taxon>
        <taxon>Flavobacteriaceae</taxon>
    </lineage>
</organism>
<gene>
    <name evidence="8" type="ORF">LPB3_10905</name>
</gene>
<keyword evidence="9" id="KW-1185">Reference proteome</keyword>
<dbReference type="Gene3D" id="2.60.120.620">
    <property type="entry name" value="q2cbj1_9rhob like domain"/>
    <property type="match status" value="1"/>
</dbReference>
<dbReference type="GO" id="GO:0071456">
    <property type="term" value="P:cellular response to hypoxia"/>
    <property type="evidence" value="ECO:0007669"/>
    <property type="project" value="TreeGrafter"/>
</dbReference>
<dbReference type="GO" id="GO:0031418">
    <property type="term" value="F:L-ascorbic acid binding"/>
    <property type="evidence" value="ECO:0007669"/>
    <property type="project" value="UniProtKB-KW"/>
</dbReference>
<dbReference type="InterPro" id="IPR051559">
    <property type="entry name" value="HIF_prolyl_hydroxylases"/>
</dbReference>
<dbReference type="Proteomes" id="UP000092584">
    <property type="component" value="Unassembled WGS sequence"/>
</dbReference>
<proteinExistence type="predicted"/>
<comment type="caution">
    <text evidence="8">The sequence shown here is derived from an EMBL/GenBank/DDBJ whole genome shotgun (WGS) entry which is preliminary data.</text>
</comment>
<dbReference type="PROSITE" id="PS51471">
    <property type="entry name" value="FE2OG_OXY"/>
    <property type="match status" value="1"/>
</dbReference>